<evidence type="ECO:0000313" key="2">
    <source>
        <dbReference type="Proteomes" id="UP000247612"/>
    </source>
</evidence>
<dbReference type="PANTHER" id="PTHR38456">
    <property type="entry name" value="CYCLIC DI-AMP RECEPTOR A"/>
    <property type="match status" value="1"/>
</dbReference>
<dbReference type="OrthoDB" id="9794275at2"/>
<dbReference type="AlphaFoldDB" id="A0A2V2F350"/>
<accession>A0A2V2F350</accession>
<dbReference type="Proteomes" id="UP000247612">
    <property type="component" value="Unassembled WGS sequence"/>
</dbReference>
<dbReference type="STRING" id="1034346.GCA_000313565_01336"/>
<name>A0A2V2F350_9FIRM</name>
<keyword evidence="2" id="KW-1185">Reference proteome</keyword>
<dbReference type="InterPro" id="IPR015867">
    <property type="entry name" value="N-reg_PII/ATP_PRibTrfase_C"/>
</dbReference>
<dbReference type="Gene3D" id="3.30.70.120">
    <property type="match status" value="1"/>
</dbReference>
<gene>
    <name evidence="1" type="ORF">DES51_11055</name>
</gene>
<dbReference type="Pfam" id="PF06153">
    <property type="entry name" value="CdAMP_rec"/>
    <property type="match status" value="1"/>
</dbReference>
<protein>
    <submittedName>
        <fullName evidence="1">Uncharacterized protein YaaQ</fullName>
    </submittedName>
</protein>
<dbReference type="RefSeq" id="WP_022937644.1">
    <property type="nucleotide sequence ID" value="NZ_CANSEP010000205.1"/>
</dbReference>
<reference evidence="1 2" key="1">
    <citation type="submission" date="2018-05" db="EMBL/GenBank/DDBJ databases">
        <title>Genomic Encyclopedia of Type Strains, Phase IV (KMG-IV): sequencing the most valuable type-strain genomes for metagenomic binning, comparative biology and taxonomic classification.</title>
        <authorList>
            <person name="Goeker M."/>
        </authorList>
    </citation>
    <scope>NUCLEOTIDE SEQUENCE [LARGE SCALE GENOMIC DNA]</scope>
    <source>
        <strain evidence="1 2">JC118</strain>
    </source>
</reference>
<sequence length="105" mass="12113">MDVVKVNLLMIIVNDEFQEEMLELLGENDYMATMVASTGEFLQYGNTTFILGVDDEETDKLVQLIDKKTSKNRNQYEDSIGVKDIHNRKNIATIFIMKSEQFIKT</sequence>
<comment type="caution">
    <text evidence="1">The sequence shown here is derived from an EMBL/GenBank/DDBJ whole genome shotgun (WGS) entry which is preliminary data.</text>
</comment>
<dbReference type="PANTHER" id="PTHR38456:SF1">
    <property type="entry name" value="CYCLIC DI-AMP RECEPTOR A"/>
    <property type="match status" value="1"/>
</dbReference>
<proteinExistence type="predicted"/>
<evidence type="ECO:0000313" key="1">
    <source>
        <dbReference type="EMBL" id="PXX77509.1"/>
    </source>
</evidence>
<dbReference type="EMBL" id="QJKH01000010">
    <property type="protein sequence ID" value="PXX77509.1"/>
    <property type="molecule type" value="Genomic_DNA"/>
</dbReference>
<organism evidence="1 2">
    <name type="scientific">Dielma fastidiosa</name>
    <dbReference type="NCBI Taxonomy" id="1034346"/>
    <lineage>
        <taxon>Bacteria</taxon>
        <taxon>Bacillati</taxon>
        <taxon>Bacillota</taxon>
        <taxon>Erysipelotrichia</taxon>
        <taxon>Erysipelotrichales</taxon>
        <taxon>Erysipelotrichaceae</taxon>
        <taxon>Dielma</taxon>
    </lineage>
</organism>
<dbReference type="InterPro" id="IPR010375">
    <property type="entry name" value="CdAMP_rec"/>
</dbReference>